<protein>
    <submittedName>
        <fullName evidence="1">Uncharacterized protein</fullName>
    </submittedName>
</protein>
<dbReference type="STRING" id="1793.AWC04_08390"/>
<keyword evidence="2" id="KW-1185">Reference proteome</keyword>
<sequence>MTDNRPELDPHQWSIAGGLTAVAIVRAVAEGDYVHAEELWQTERIHDGQGQHVVAALAIIATNALTNLATFDQPPTTLNKLLDRLNDHYAAEIRAQFNYHKETK</sequence>
<evidence type="ECO:0000313" key="1">
    <source>
        <dbReference type="EMBL" id="ORV04602.1"/>
    </source>
</evidence>
<reference evidence="1 2" key="1">
    <citation type="submission" date="2016-01" db="EMBL/GenBank/DDBJ databases">
        <title>The new phylogeny of the genus Mycobacterium.</title>
        <authorList>
            <person name="Tarcisio F."/>
            <person name="Conor M."/>
            <person name="Antonella G."/>
            <person name="Elisabetta G."/>
            <person name="Giulia F.S."/>
            <person name="Sara T."/>
            <person name="Anna F."/>
            <person name="Clotilde B."/>
            <person name="Roberto B."/>
            <person name="Veronica D.S."/>
            <person name="Fabio R."/>
            <person name="Monica P."/>
            <person name="Olivier J."/>
            <person name="Enrico T."/>
            <person name="Nicola S."/>
        </authorList>
    </citation>
    <scope>NUCLEOTIDE SEQUENCE [LARGE SCALE GENOMIC DNA]</scope>
    <source>
        <strain evidence="1 2">DSM 44179</strain>
    </source>
</reference>
<accession>A0A1X1RFK2</accession>
<organism evidence="1 2">
    <name type="scientific">Mycolicibacterium fallax</name>
    <name type="common">Mycobacterium fallax</name>
    <dbReference type="NCBI Taxonomy" id="1793"/>
    <lineage>
        <taxon>Bacteria</taxon>
        <taxon>Bacillati</taxon>
        <taxon>Actinomycetota</taxon>
        <taxon>Actinomycetes</taxon>
        <taxon>Mycobacteriales</taxon>
        <taxon>Mycobacteriaceae</taxon>
        <taxon>Mycolicibacterium</taxon>
    </lineage>
</organism>
<proteinExistence type="predicted"/>
<dbReference type="EMBL" id="LQOJ01000030">
    <property type="protein sequence ID" value="ORV04602.1"/>
    <property type="molecule type" value="Genomic_DNA"/>
</dbReference>
<evidence type="ECO:0000313" key="2">
    <source>
        <dbReference type="Proteomes" id="UP000193484"/>
    </source>
</evidence>
<dbReference type="Proteomes" id="UP000193484">
    <property type="component" value="Unassembled WGS sequence"/>
</dbReference>
<dbReference type="AlphaFoldDB" id="A0A1X1RFK2"/>
<gene>
    <name evidence="1" type="ORF">AWC04_08390</name>
</gene>
<comment type="caution">
    <text evidence="1">The sequence shown here is derived from an EMBL/GenBank/DDBJ whole genome shotgun (WGS) entry which is preliminary data.</text>
</comment>
<name>A0A1X1RFK2_MYCFA</name>
<dbReference type="RefSeq" id="WP_085095026.1">
    <property type="nucleotide sequence ID" value="NZ_AP022603.1"/>
</dbReference>